<sequence length="359" mass="40685">MKCVRLFVLGSVASEPASKPNRFANKYDRGDQRSGQNSQSRGNGKKQGGGNFKNQGKGNKKHANQVKTRTVKFNFDTGSEKAKSALKEIITKVQKLGTSYKVNFVNPESNRLVEMHLVDIVNTTDLNKHGLLVIEPKTETELPLIRLIDVKDMVKEYSDRLAAIKEKELLALGSFAAQRAMNQRMQAEKKKGATKILTLSWSISVSDLANQKKNEIMKRVSKGDKFIIFVGEKSSLYSARNSSDKEDSILKQLDTSRTKWDRMDEDELTLEMKKRELVLERLTELLEQSGSKYEVSGNLDARMMFNVSPKAKSNADVDEAELSPKELKRARKLGKEKEKTRNKVDEEDLDSLYLFKIEE</sequence>
<dbReference type="InterPro" id="IPR029427">
    <property type="entry name" value="AIM23"/>
</dbReference>
<dbReference type="EMBL" id="LT635766">
    <property type="protein sequence ID" value="SGZ53544.1"/>
    <property type="molecule type" value="Genomic_DNA"/>
</dbReference>
<comment type="similarity">
    <text evidence="2">Belongs to the AIM23 family.</text>
</comment>
<gene>
    <name evidence="7" type="ORF">SAMEA4029009_CIC11G00000005800</name>
</gene>
<feature type="region of interest" description="Disordered" evidence="6">
    <location>
        <begin position="18"/>
        <end position="71"/>
    </location>
</feature>
<evidence type="ECO:0000256" key="4">
    <source>
        <dbReference type="ARBA" id="ARBA00022946"/>
    </source>
</evidence>
<reference evidence="7 8" key="1">
    <citation type="submission" date="2016-10" db="EMBL/GenBank/DDBJ databases">
        <authorList>
            <person name="de Groot N.N."/>
        </authorList>
    </citation>
    <scope>NUCLEOTIDE SEQUENCE [LARGE SCALE GENOMIC DNA]</scope>
    <source>
        <strain evidence="7 8">PYCC 4715</strain>
    </source>
</reference>
<name>A0A1L0DCB8_9ASCO</name>
<evidence type="ECO:0000256" key="1">
    <source>
        <dbReference type="ARBA" id="ARBA00004173"/>
    </source>
</evidence>
<evidence type="ECO:0000256" key="5">
    <source>
        <dbReference type="ARBA" id="ARBA00023128"/>
    </source>
</evidence>
<evidence type="ECO:0000256" key="2">
    <source>
        <dbReference type="ARBA" id="ARBA00008476"/>
    </source>
</evidence>
<dbReference type="Proteomes" id="UP000182259">
    <property type="component" value="Chromosome III"/>
</dbReference>
<accession>A0A1L0DCB8</accession>
<protein>
    <recommendedName>
        <fullName evidence="3">Altered inheritance of mitochondria protein 23, mitochondrial</fullName>
    </recommendedName>
</protein>
<evidence type="ECO:0000256" key="6">
    <source>
        <dbReference type="SAM" id="MobiDB-lite"/>
    </source>
</evidence>
<keyword evidence="4" id="KW-0809">Transit peptide</keyword>
<comment type="subcellular location">
    <subcellularLocation>
        <location evidence="1">Mitochondrion</location>
    </subcellularLocation>
</comment>
<organism evidence="7 8">
    <name type="scientific">Sungouiella intermedia</name>
    <dbReference type="NCBI Taxonomy" id="45354"/>
    <lineage>
        <taxon>Eukaryota</taxon>
        <taxon>Fungi</taxon>
        <taxon>Dikarya</taxon>
        <taxon>Ascomycota</taxon>
        <taxon>Saccharomycotina</taxon>
        <taxon>Pichiomycetes</taxon>
        <taxon>Metschnikowiaceae</taxon>
        <taxon>Sungouiella</taxon>
    </lineage>
</organism>
<evidence type="ECO:0000256" key="3">
    <source>
        <dbReference type="ARBA" id="ARBA00013994"/>
    </source>
</evidence>
<dbReference type="AlphaFoldDB" id="A0A1L0DCB8"/>
<keyword evidence="5" id="KW-0496">Mitochondrion</keyword>
<dbReference type="Pfam" id="PF14877">
    <property type="entry name" value="mIF3"/>
    <property type="match status" value="1"/>
</dbReference>
<evidence type="ECO:0000313" key="7">
    <source>
        <dbReference type="EMBL" id="SGZ53544.1"/>
    </source>
</evidence>
<proteinExistence type="inferred from homology"/>
<evidence type="ECO:0000313" key="8">
    <source>
        <dbReference type="Proteomes" id="UP000182259"/>
    </source>
</evidence>
<dbReference type="GO" id="GO:0005739">
    <property type="term" value="C:mitochondrion"/>
    <property type="evidence" value="ECO:0007669"/>
    <property type="project" value="UniProtKB-SubCell"/>
</dbReference>